<sequence>MFQMTTPDLEAQDDLLTRTITNNMYLQPIREDFCDHVQQRAAQGPAGTQLKNEFNSQESKEITVTCAVEQHEAIAVGSIRFLIKARIAHTAALQAWSTAGDEALALPDDAIGVYVPSAICSSQFIGVDTLFGMSSVSLRALMPLYRSNQGSHGMYFWANEYFNAPNKKGFPHKGHTDTVNRLDYHGGRHVASNSETELEIIEKLSHPLNHNTHTLITGSFSDFDTIKFLPPGCTPRFKLTFAPHAQRTLLLANPAMYLVFESVQVLYTVVSIPRIQVERPLTKYTVMDIHCESLPLTIQQQSIYVPVTRGDKELVPQVIIIFVAHAEAFHPVRMTRWGPELKGNAIKSYICTFTGVHIPYFHAHTPDGRVTFENPDELNTMRSAFMGMATRSYIAAPESQLSTAQVHLLEEEFDLNRKPVHKCILVVTDPNAQVYKDSCGGVTDGRLDMTIDFNPEQITPQDRLYIFRYMRFDVAFNSPSGPQGNELSPGHCKPSYTKFYTKE</sequence>
<proteinExistence type="predicted"/>
<accession>A0A5H3CIS7</accession>
<reference evidence="1" key="1">
    <citation type="journal article" date="2019" name="J. ISSAAS">
        <title>Identification of 'Missing Link' Families of Small DNA Tumor Viruses.</title>
        <authorList>
            <person name="Welch N.L."/>
            <person name="Tisza M.J."/>
            <person name="Belford A."/>
            <person name="Pastrana D.V."/>
            <person name="Pang Y.-Y.S."/>
            <person name="Schiller J.T."/>
            <person name="An P."/>
            <person name="Cantalupo P.G."/>
            <person name="Pipas J.M."/>
            <person name="Koda S."/>
            <person name="Subramaniam K."/>
            <person name="Waltzek T.B."/>
            <person name="Bian C."/>
            <person name="Shi Q."/>
            <person name="Ruan Z."/>
            <person name="Ng T.F.-F."/>
            <person name="Starrett G.J."/>
            <person name="Buck C.B."/>
        </authorList>
    </citation>
    <scope>NUCLEOTIDE SEQUENCE</scope>
    <source>
        <strain evidence="1">4096</strain>
    </source>
</reference>
<evidence type="ECO:0000313" key="2">
    <source>
        <dbReference type="Proteomes" id="UP001226928"/>
    </source>
</evidence>
<organism evidence="1 2">
    <name type="scientific">Tilapia adomavirus 2</name>
    <dbReference type="NCBI Taxonomy" id="2597804"/>
    <lineage>
        <taxon>Viruses</taxon>
        <taxon>Adomaviruses</taxon>
    </lineage>
</organism>
<name>A0A5H3CIS7_9VIRU</name>
<reference evidence="1" key="2">
    <citation type="submission" date="2019-07" db="EMBL/GenBank/DDBJ databases">
        <authorList>
            <person name="Buck C."/>
            <person name="Tisza M."/>
        </authorList>
    </citation>
    <scope>NUCLEOTIDE SEQUENCE</scope>
    <source>
        <strain evidence="1">4096</strain>
    </source>
</reference>
<dbReference type="Proteomes" id="UP001226928">
    <property type="component" value="Segment"/>
</dbReference>
<dbReference type="EMBL" id="BK010892">
    <property type="protein sequence ID" value="DAC80323.1"/>
    <property type="molecule type" value="Genomic_DNA"/>
</dbReference>
<protein>
    <submittedName>
        <fullName evidence="1">LO7</fullName>
    </submittedName>
</protein>
<evidence type="ECO:0000313" key="1">
    <source>
        <dbReference type="EMBL" id="DAC80323.1"/>
    </source>
</evidence>